<dbReference type="Proteomes" id="UP001283361">
    <property type="component" value="Unassembled WGS sequence"/>
</dbReference>
<evidence type="ECO:0000313" key="2">
    <source>
        <dbReference type="Proteomes" id="UP001283361"/>
    </source>
</evidence>
<proteinExistence type="predicted"/>
<gene>
    <name evidence="1" type="ORF">RRG08_066483</name>
</gene>
<name>A0AAE1A190_9GAST</name>
<keyword evidence="2" id="KW-1185">Reference proteome</keyword>
<evidence type="ECO:0000313" key="1">
    <source>
        <dbReference type="EMBL" id="KAK3779215.1"/>
    </source>
</evidence>
<comment type="caution">
    <text evidence="1">The sequence shown here is derived from an EMBL/GenBank/DDBJ whole genome shotgun (WGS) entry which is preliminary data.</text>
</comment>
<accession>A0AAE1A190</accession>
<protein>
    <submittedName>
        <fullName evidence="1">Uncharacterized protein</fullName>
    </submittedName>
</protein>
<feature type="non-terminal residue" evidence="1">
    <location>
        <position position="1"/>
    </location>
</feature>
<dbReference type="AlphaFoldDB" id="A0AAE1A190"/>
<organism evidence="1 2">
    <name type="scientific">Elysia crispata</name>
    <name type="common">lettuce slug</name>
    <dbReference type="NCBI Taxonomy" id="231223"/>
    <lineage>
        <taxon>Eukaryota</taxon>
        <taxon>Metazoa</taxon>
        <taxon>Spiralia</taxon>
        <taxon>Lophotrochozoa</taxon>
        <taxon>Mollusca</taxon>
        <taxon>Gastropoda</taxon>
        <taxon>Heterobranchia</taxon>
        <taxon>Euthyneura</taxon>
        <taxon>Panpulmonata</taxon>
        <taxon>Sacoglossa</taxon>
        <taxon>Placobranchoidea</taxon>
        <taxon>Plakobranchidae</taxon>
        <taxon>Elysia</taxon>
    </lineage>
</organism>
<dbReference type="EMBL" id="JAWDGP010002860">
    <property type="protein sequence ID" value="KAK3779215.1"/>
    <property type="molecule type" value="Genomic_DNA"/>
</dbReference>
<reference evidence="1" key="1">
    <citation type="journal article" date="2023" name="G3 (Bethesda)">
        <title>A reference genome for the long-term kleptoplast-retaining sea slug Elysia crispata morphotype clarki.</title>
        <authorList>
            <person name="Eastman K.E."/>
            <person name="Pendleton A.L."/>
            <person name="Shaikh M.A."/>
            <person name="Suttiyut T."/>
            <person name="Ogas R."/>
            <person name="Tomko P."/>
            <person name="Gavelis G."/>
            <person name="Widhalm J.R."/>
            <person name="Wisecaver J.H."/>
        </authorList>
    </citation>
    <scope>NUCLEOTIDE SEQUENCE</scope>
    <source>
        <strain evidence="1">ECLA1</strain>
    </source>
</reference>
<sequence length="53" mass="6200">LHRELDVKPRRDVLIRGKRMGPDRKGFGAHRGCAAVRKTSKLYWIWPQSAKQE</sequence>